<evidence type="ECO:0000313" key="1">
    <source>
        <dbReference type="EMBL" id="MBW0460864.1"/>
    </source>
</evidence>
<dbReference type="EMBL" id="AVOT02000069">
    <property type="protein sequence ID" value="MBW0460864.1"/>
    <property type="molecule type" value="Genomic_DNA"/>
</dbReference>
<dbReference type="Pfam" id="PF02992">
    <property type="entry name" value="Transposase_21"/>
    <property type="match status" value="1"/>
</dbReference>
<protein>
    <submittedName>
        <fullName evidence="1">Uncharacterized protein</fullName>
    </submittedName>
</protein>
<accession>A0A9Q3B8S5</accession>
<name>A0A9Q3B8S5_9BASI</name>
<evidence type="ECO:0000313" key="2">
    <source>
        <dbReference type="Proteomes" id="UP000765509"/>
    </source>
</evidence>
<organism evidence="1 2">
    <name type="scientific">Austropuccinia psidii MF-1</name>
    <dbReference type="NCBI Taxonomy" id="1389203"/>
    <lineage>
        <taxon>Eukaryota</taxon>
        <taxon>Fungi</taxon>
        <taxon>Dikarya</taxon>
        <taxon>Basidiomycota</taxon>
        <taxon>Pucciniomycotina</taxon>
        <taxon>Pucciniomycetes</taxon>
        <taxon>Pucciniales</taxon>
        <taxon>Sphaerophragmiaceae</taxon>
        <taxon>Austropuccinia</taxon>
    </lineage>
</organism>
<dbReference type="Proteomes" id="UP000765509">
    <property type="component" value="Unassembled WGS sequence"/>
</dbReference>
<dbReference type="InterPro" id="IPR004242">
    <property type="entry name" value="Transposase_21"/>
</dbReference>
<gene>
    <name evidence="1" type="ORF">O181_000579</name>
</gene>
<dbReference type="AlphaFoldDB" id="A0A9Q3B8S5"/>
<proteinExistence type="predicted"/>
<comment type="caution">
    <text evidence="1">The sequence shown here is derived from an EMBL/GenBank/DDBJ whole genome shotgun (WGS) entry which is preliminary data.</text>
</comment>
<sequence>MNCTYQTRGGKIYNSELFKENTNFSALHDKGIAPRQSSTIQRNELGVINTPICTYYTHSLKKWTKWLLALDSMEDQMDSWKNNLAQVKGTTEIQQSFAWKAFAWTPTKAEDIKPLQLVFSIFIDWFNPWGNKISGKQERLGVIILNCLNLPPLLHHKPAFLLLYSIIPGPNSPDVVTISNCLQSLVDELMELKDGFTVLTAQNPEGRQVYLQVLPIRGDLLAIHKAVGFGSPAASKFCGWCDANLNELQLMKVGTKRTGYEILEAAKAWKNAKSLKAQEDIRKETGIRWSELNRLPY</sequence>
<keyword evidence="2" id="KW-1185">Reference proteome</keyword>
<reference evidence="1" key="1">
    <citation type="submission" date="2021-03" db="EMBL/GenBank/DDBJ databases">
        <title>Draft genome sequence of rust myrtle Austropuccinia psidii MF-1, a brazilian biotype.</title>
        <authorList>
            <person name="Quecine M.C."/>
            <person name="Pachon D.M.R."/>
            <person name="Bonatelli M.L."/>
            <person name="Correr F.H."/>
            <person name="Franceschini L.M."/>
            <person name="Leite T.F."/>
            <person name="Margarido G.R.A."/>
            <person name="Almeida C.A."/>
            <person name="Ferrarezi J.A."/>
            <person name="Labate C.A."/>
        </authorList>
    </citation>
    <scope>NUCLEOTIDE SEQUENCE</scope>
    <source>
        <strain evidence="1">MF-1</strain>
    </source>
</reference>
<dbReference type="OrthoDB" id="3039677at2759"/>